<gene>
    <name evidence="1" type="ORF">L1987_39605</name>
</gene>
<name>A0ACB9HNC5_9ASTR</name>
<keyword evidence="2" id="KW-1185">Reference proteome</keyword>
<comment type="caution">
    <text evidence="1">The sequence shown here is derived from an EMBL/GenBank/DDBJ whole genome shotgun (WGS) entry which is preliminary data.</text>
</comment>
<dbReference type="Proteomes" id="UP001056120">
    <property type="component" value="Linkage Group LG12"/>
</dbReference>
<organism evidence="1 2">
    <name type="scientific">Smallanthus sonchifolius</name>
    <dbReference type="NCBI Taxonomy" id="185202"/>
    <lineage>
        <taxon>Eukaryota</taxon>
        <taxon>Viridiplantae</taxon>
        <taxon>Streptophyta</taxon>
        <taxon>Embryophyta</taxon>
        <taxon>Tracheophyta</taxon>
        <taxon>Spermatophyta</taxon>
        <taxon>Magnoliopsida</taxon>
        <taxon>eudicotyledons</taxon>
        <taxon>Gunneridae</taxon>
        <taxon>Pentapetalae</taxon>
        <taxon>asterids</taxon>
        <taxon>campanulids</taxon>
        <taxon>Asterales</taxon>
        <taxon>Asteraceae</taxon>
        <taxon>Asteroideae</taxon>
        <taxon>Heliantheae alliance</taxon>
        <taxon>Millerieae</taxon>
        <taxon>Smallanthus</taxon>
    </lineage>
</organism>
<reference evidence="2" key="1">
    <citation type="journal article" date="2022" name="Mol. Ecol. Resour.">
        <title>The genomes of chicory, endive, great burdock and yacon provide insights into Asteraceae palaeo-polyploidization history and plant inulin production.</title>
        <authorList>
            <person name="Fan W."/>
            <person name="Wang S."/>
            <person name="Wang H."/>
            <person name="Wang A."/>
            <person name="Jiang F."/>
            <person name="Liu H."/>
            <person name="Zhao H."/>
            <person name="Xu D."/>
            <person name="Zhang Y."/>
        </authorList>
    </citation>
    <scope>NUCLEOTIDE SEQUENCE [LARGE SCALE GENOMIC DNA]</scope>
    <source>
        <strain evidence="2">cv. Yunnan</strain>
    </source>
</reference>
<proteinExistence type="predicted"/>
<accession>A0ACB9HNC5</accession>
<evidence type="ECO:0000313" key="2">
    <source>
        <dbReference type="Proteomes" id="UP001056120"/>
    </source>
</evidence>
<protein>
    <submittedName>
        <fullName evidence="1">Uncharacterized protein</fullName>
    </submittedName>
</protein>
<reference evidence="1 2" key="2">
    <citation type="journal article" date="2022" name="Mol. Ecol. Resour.">
        <title>The genomes of chicory, endive, great burdock and yacon provide insights into Asteraceae paleo-polyploidization history and plant inulin production.</title>
        <authorList>
            <person name="Fan W."/>
            <person name="Wang S."/>
            <person name="Wang H."/>
            <person name="Wang A."/>
            <person name="Jiang F."/>
            <person name="Liu H."/>
            <person name="Zhao H."/>
            <person name="Xu D."/>
            <person name="Zhang Y."/>
        </authorList>
    </citation>
    <scope>NUCLEOTIDE SEQUENCE [LARGE SCALE GENOMIC DNA]</scope>
    <source>
        <strain evidence="2">cv. Yunnan</strain>
        <tissue evidence="1">Leaves</tissue>
    </source>
</reference>
<dbReference type="EMBL" id="CM042029">
    <property type="protein sequence ID" value="KAI3796918.1"/>
    <property type="molecule type" value="Genomic_DNA"/>
</dbReference>
<sequence length="457" mass="51115">MAVHNNFFQLGIANDKIMRGKQFHTIISREIIKPSNPTPSNLNTYILSELDIIAGKIYAAIILLYPNNGSGSLTAQDKANVLKKSLSESLTRFYPFAGRLAAHTTPYIDCNDEGVVFLESKIDCKLDEFQLNSELDEHPERYFADNMVAYNSPHNTSLFGFQLNHFACGGMAIAVSMSHLISDGCTLGLFLNHWASVTRYGSLDHKEVLPFRPSFIHSLRSNSILSHAPVINQEHNNHVTRIFVFPNSKLSDLKNKVSATINNPTRVEVLTSLIYKTAVAAATTNSGSFKPSYLHLAINIRDKFVEKLPQTTVGTLASIMMVPTSHISQTSLDTLVAEIKKEKLRFKRIQSVQEAAENMKSLISKLIYQDLENRPKSYGFSSLCGYSFNKVDFGWGKPMATASAFRPLAKNNFMLLETPDGNGIEAHVVLDKEDMEIFQNDKEMVSFCQTNNFKSRL</sequence>
<evidence type="ECO:0000313" key="1">
    <source>
        <dbReference type="EMBL" id="KAI3796918.1"/>
    </source>
</evidence>